<evidence type="ECO:0008006" key="3">
    <source>
        <dbReference type="Google" id="ProtNLM"/>
    </source>
</evidence>
<gene>
    <name evidence="1" type="ORF">KDI_37680</name>
</gene>
<keyword evidence="2" id="KW-1185">Reference proteome</keyword>
<evidence type="ECO:0000313" key="1">
    <source>
        <dbReference type="EMBL" id="GCF10204.1"/>
    </source>
</evidence>
<dbReference type="Proteomes" id="UP000322530">
    <property type="component" value="Unassembled WGS sequence"/>
</dbReference>
<name>A0A5A5TGX2_9CHLR</name>
<dbReference type="PANTHER" id="PTHR39965">
    <property type="entry name" value="CRISPR SYSTEM CMR SUBUNIT CMR6"/>
    <property type="match status" value="1"/>
</dbReference>
<dbReference type="AlphaFoldDB" id="A0A5A5TGX2"/>
<sequence length="218" mass="24548">MPVIPAGQKTLPLQCDIMTPHYQKYYGSLASNAIKSPTNEENPIPIPFLTVAKTTFAFALAPRDADNKKHLADVQRVRGWLLQALQNDGIGGKTNAGYGYFKEEPIQVVPKKPAIVWSRPNLPSYQEGQQLPQNCTVIQPDVWAKQKYPGATAFLRYEENSTQTLLLVIEDSFPEAQEWAPGNRKGCTFLREERAEDRLIWICKPAPVKNKNKGKQKK</sequence>
<dbReference type="EMBL" id="BIXY01000063">
    <property type="protein sequence ID" value="GCF10204.1"/>
    <property type="molecule type" value="Genomic_DNA"/>
</dbReference>
<dbReference type="NCBIfam" id="TIGR01898">
    <property type="entry name" value="cas_TM1791_cmr6"/>
    <property type="match status" value="1"/>
</dbReference>
<dbReference type="InterPro" id="IPR010172">
    <property type="entry name" value="CRISPR-assoc_prot_TM1791"/>
</dbReference>
<accession>A0A5A5TGX2</accession>
<dbReference type="PANTHER" id="PTHR39965:SF1">
    <property type="entry name" value="CRISPR SYSTEM CMR SUBUNIT CMR6"/>
    <property type="match status" value="1"/>
</dbReference>
<organism evidence="1 2">
    <name type="scientific">Dictyobacter arantiisoli</name>
    <dbReference type="NCBI Taxonomy" id="2014874"/>
    <lineage>
        <taxon>Bacteria</taxon>
        <taxon>Bacillati</taxon>
        <taxon>Chloroflexota</taxon>
        <taxon>Ktedonobacteria</taxon>
        <taxon>Ktedonobacterales</taxon>
        <taxon>Dictyobacteraceae</taxon>
        <taxon>Dictyobacter</taxon>
    </lineage>
</organism>
<comment type="caution">
    <text evidence="1">The sequence shown here is derived from an EMBL/GenBank/DDBJ whole genome shotgun (WGS) entry which is preliminary data.</text>
</comment>
<protein>
    <recommendedName>
        <fullName evidence="3">Type III-B CRISPR module RAMP protein Cmr6</fullName>
    </recommendedName>
</protein>
<evidence type="ECO:0000313" key="2">
    <source>
        <dbReference type="Proteomes" id="UP000322530"/>
    </source>
</evidence>
<reference evidence="1 2" key="1">
    <citation type="submission" date="2019-01" db="EMBL/GenBank/DDBJ databases">
        <title>Draft genome sequence of Dictyobacter sp. Uno17.</title>
        <authorList>
            <person name="Wang C.M."/>
            <person name="Zheng Y."/>
            <person name="Sakai Y."/>
            <person name="Abe K."/>
            <person name="Yokota A."/>
            <person name="Yabe S."/>
        </authorList>
    </citation>
    <scope>NUCLEOTIDE SEQUENCE [LARGE SCALE GENOMIC DNA]</scope>
    <source>
        <strain evidence="1 2">Uno17</strain>
    </source>
</reference>
<proteinExistence type="predicted"/>